<proteinExistence type="predicted"/>
<reference evidence="1 2" key="1">
    <citation type="submission" date="2021-03" db="EMBL/GenBank/DDBJ databases">
        <authorList>
            <person name="King G.J."/>
            <person name="Bancroft I."/>
            <person name="Baten A."/>
            <person name="Bloomfield J."/>
            <person name="Borpatragohain P."/>
            <person name="He Z."/>
            <person name="Irish N."/>
            <person name="Irwin J."/>
            <person name="Liu K."/>
            <person name="Mauleon R.P."/>
            <person name="Moore J."/>
            <person name="Morris R."/>
            <person name="Ostergaard L."/>
            <person name="Wang B."/>
            <person name="Wells R."/>
        </authorList>
    </citation>
    <scope>NUCLEOTIDE SEQUENCE [LARGE SCALE GENOMIC DNA]</scope>
    <source>
        <strain evidence="1">R-o-18</strain>
        <tissue evidence="1">Leaf</tissue>
    </source>
</reference>
<keyword evidence="2" id="KW-1185">Reference proteome</keyword>
<sequence>MKRRVISKELEHGSYPCTCDILCIASVACDGSRGTEQVKAERSEDCDRSYICSSRLSPTPSLVTVYEEYMQEQKEKKNLPGVGFRKLKKILKKCRRRDHVTSQIALNEAITHQRGNNCPRECKGCCSPVRSHSPSSSGFENAKRAKTWLTTHFKRLWVRADLARNGIFDYEKLKRTWNVKMVDESEKCKESVMESKKEEAIGLKLKKAVLFPQETEKGLWPALV</sequence>
<organism evidence="1 2">
    <name type="scientific">Brassica rapa subsp. trilocularis</name>
    <dbReference type="NCBI Taxonomy" id="1813537"/>
    <lineage>
        <taxon>Eukaryota</taxon>
        <taxon>Viridiplantae</taxon>
        <taxon>Streptophyta</taxon>
        <taxon>Embryophyta</taxon>
        <taxon>Tracheophyta</taxon>
        <taxon>Spermatophyta</taxon>
        <taxon>Magnoliopsida</taxon>
        <taxon>eudicotyledons</taxon>
        <taxon>Gunneridae</taxon>
        <taxon>Pentapetalae</taxon>
        <taxon>rosids</taxon>
        <taxon>malvids</taxon>
        <taxon>Brassicales</taxon>
        <taxon>Brassicaceae</taxon>
        <taxon>Brassiceae</taxon>
        <taxon>Brassica</taxon>
    </lineage>
</organism>
<evidence type="ECO:0000313" key="1">
    <source>
        <dbReference type="EMBL" id="KAG5387600.1"/>
    </source>
</evidence>
<gene>
    <name evidence="1" type="primary">A09p082870.1_BraROA</name>
    <name evidence="1" type="ORF">IGI04_039070</name>
</gene>
<dbReference type="EMBL" id="JADBGQ010000008">
    <property type="protein sequence ID" value="KAG5387600.1"/>
    <property type="molecule type" value="Genomic_DNA"/>
</dbReference>
<accession>A0ABQ7LM32</accession>
<evidence type="ECO:0000313" key="2">
    <source>
        <dbReference type="Proteomes" id="UP000823674"/>
    </source>
</evidence>
<comment type="caution">
    <text evidence="1">The sequence shown here is derived from an EMBL/GenBank/DDBJ whole genome shotgun (WGS) entry which is preliminary data.</text>
</comment>
<dbReference type="Proteomes" id="UP000823674">
    <property type="component" value="Chromosome A09"/>
</dbReference>
<protein>
    <submittedName>
        <fullName evidence="1">Uncharacterized protein</fullName>
    </submittedName>
</protein>
<name>A0ABQ7LM32_BRACM</name>